<feature type="compositionally biased region" description="Basic and acidic residues" evidence="1">
    <location>
        <begin position="29"/>
        <end position="48"/>
    </location>
</feature>
<sequence length="153" mass="17225">MWTMAGNVRVAVPCDGAVWRPDSWSKNTHSHDYRKRDEESATPHSQHRDQAAALLHPLTVACGAAPAQREVRRGGAPPRSQWASRLSHIHLICLCLLNQGVQERAPPLLLAPPSHLSTLYFHPGPNGLFCYEWQWIHSAFIMDLKEAFKVFIS</sequence>
<accession>A0A4Z2JB99</accession>
<evidence type="ECO:0000256" key="1">
    <source>
        <dbReference type="SAM" id="MobiDB-lite"/>
    </source>
</evidence>
<keyword evidence="3" id="KW-1185">Reference proteome</keyword>
<proteinExistence type="predicted"/>
<dbReference type="AlphaFoldDB" id="A0A4Z2JB99"/>
<gene>
    <name evidence="2" type="ORF">EYF80_002798</name>
</gene>
<protein>
    <submittedName>
        <fullName evidence="2">Uncharacterized protein</fullName>
    </submittedName>
</protein>
<dbReference type="Proteomes" id="UP000314294">
    <property type="component" value="Unassembled WGS sequence"/>
</dbReference>
<feature type="region of interest" description="Disordered" evidence="1">
    <location>
        <begin position="25"/>
        <end position="48"/>
    </location>
</feature>
<reference evidence="2 3" key="1">
    <citation type="submission" date="2019-03" db="EMBL/GenBank/DDBJ databases">
        <title>First draft genome of Liparis tanakae, snailfish: a comprehensive survey of snailfish specific genes.</title>
        <authorList>
            <person name="Kim W."/>
            <person name="Song I."/>
            <person name="Jeong J.-H."/>
            <person name="Kim D."/>
            <person name="Kim S."/>
            <person name="Ryu S."/>
            <person name="Song J.Y."/>
            <person name="Lee S.K."/>
        </authorList>
    </citation>
    <scope>NUCLEOTIDE SEQUENCE [LARGE SCALE GENOMIC DNA]</scope>
    <source>
        <tissue evidence="2">Muscle</tissue>
    </source>
</reference>
<dbReference type="EMBL" id="SRLO01000012">
    <property type="protein sequence ID" value="TNN87043.1"/>
    <property type="molecule type" value="Genomic_DNA"/>
</dbReference>
<evidence type="ECO:0000313" key="2">
    <source>
        <dbReference type="EMBL" id="TNN87043.1"/>
    </source>
</evidence>
<evidence type="ECO:0000313" key="3">
    <source>
        <dbReference type="Proteomes" id="UP000314294"/>
    </source>
</evidence>
<comment type="caution">
    <text evidence="2">The sequence shown here is derived from an EMBL/GenBank/DDBJ whole genome shotgun (WGS) entry which is preliminary data.</text>
</comment>
<organism evidence="2 3">
    <name type="scientific">Liparis tanakae</name>
    <name type="common">Tanaka's snailfish</name>
    <dbReference type="NCBI Taxonomy" id="230148"/>
    <lineage>
        <taxon>Eukaryota</taxon>
        <taxon>Metazoa</taxon>
        <taxon>Chordata</taxon>
        <taxon>Craniata</taxon>
        <taxon>Vertebrata</taxon>
        <taxon>Euteleostomi</taxon>
        <taxon>Actinopterygii</taxon>
        <taxon>Neopterygii</taxon>
        <taxon>Teleostei</taxon>
        <taxon>Neoteleostei</taxon>
        <taxon>Acanthomorphata</taxon>
        <taxon>Eupercaria</taxon>
        <taxon>Perciformes</taxon>
        <taxon>Cottioidei</taxon>
        <taxon>Cottales</taxon>
        <taxon>Liparidae</taxon>
        <taxon>Liparis</taxon>
    </lineage>
</organism>
<name>A0A4Z2JB99_9TELE</name>